<evidence type="ECO:0000313" key="3">
    <source>
        <dbReference type="Proteomes" id="UP000681340"/>
    </source>
</evidence>
<evidence type="ECO:0000313" key="2">
    <source>
        <dbReference type="EMBL" id="GIM78067.1"/>
    </source>
</evidence>
<dbReference type="Pfam" id="PF10756">
    <property type="entry name" value="bPH_6"/>
    <property type="match status" value="1"/>
</dbReference>
<dbReference type="InterPro" id="IPR019692">
    <property type="entry name" value="CFP-6_PH"/>
</dbReference>
<sequence length="176" mass="19777">MSANTRFLPGLVGILGRVGDEWKRPYTPGSGRWLVIGWEAVALALLGWSTVEQFGIAGAGVRVLAAAITTVWVVGGWRIREMGVYVGPAGLRVRGLLHSRTMRWEEIAHVRLHRHSHKLGRWEIEAGMTVLIERRDGTMVNTELWAQGMDFHSRPHVFRAVYRELRERHLAAVAPA</sequence>
<gene>
    <name evidence="2" type="ORF">Aau02nite_79080</name>
</gene>
<evidence type="ECO:0000259" key="1">
    <source>
        <dbReference type="Pfam" id="PF10756"/>
    </source>
</evidence>
<proteinExistence type="predicted"/>
<accession>A0A919ST64</accession>
<dbReference type="AlphaFoldDB" id="A0A919ST64"/>
<reference evidence="2" key="1">
    <citation type="submission" date="2021-03" db="EMBL/GenBank/DDBJ databases">
        <title>Whole genome shotgun sequence of Actinoplanes auranticolor NBRC 12245.</title>
        <authorList>
            <person name="Komaki H."/>
            <person name="Tamura T."/>
        </authorList>
    </citation>
    <scope>NUCLEOTIDE SEQUENCE</scope>
    <source>
        <strain evidence="2">NBRC 12245</strain>
    </source>
</reference>
<protein>
    <recommendedName>
        <fullName evidence="1">Low molecular weight protein antigen 6 PH domain-containing protein</fullName>
    </recommendedName>
</protein>
<dbReference type="Proteomes" id="UP000681340">
    <property type="component" value="Unassembled WGS sequence"/>
</dbReference>
<name>A0A919ST64_9ACTN</name>
<keyword evidence="3" id="KW-1185">Reference proteome</keyword>
<feature type="domain" description="Low molecular weight protein antigen 6 PH" evidence="1">
    <location>
        <begin position="84"/>
        <end position="155"/>
    </location>
</feature>
<dbReference type="EMBL" id="BOQL01000071">
    <property type="protein sequence ID" value="GIM78067.1"/>
    <property type="molecule type" value="Genomic_DNA"/>
</dbReference>
<organism evidence="2 3">
    <name type="scientific">Actinoplanes auranticolor</name>
    <dbReference type="NCBI Taxonomy" id="47988"/>
    <lineage>
        <taxon>Bacteria</taxon>
        <taxon>Bacillati</taxon>
        <taxon>Actinomycetota</taxon>
        <taxon>Actinomycetes</taxon>
        <taxon>Micromonosporales</taxon>
        <taxon>Micromonosporaceae</taxon>
        <taxon>Actinoplanes</taxon>
    </lineage>
</organism>
<comment type="caution">
    <text evidence="2">The sequence shown here is derived from an EMBL/GenBank/DDBJ whole genome shotgun (WGS) entry which is preliminary data.</text>
</comment>